<evidence type="ECO:0000313" key="2">
    <source>
        <dbReference type="EMBL" id="KRF84456.1"/>
    </source>
</evidence>
<dbReference type="EMBL" id="CH940647">
    <property type="protein sequence ID" value="KRF84456.1"/>
    <property type="molecule type" value="Genomic_DNA"/>
</dbReference>
<reference evidence="2 3" key="1">
    <citation type="journal article" date="2007" name="Nature">
        <title>Evolution of genes and genomes on the Drosophila phylogeny.</title>
        <authorList>
            <consortium name="Drosophila 12 Genomes Consortium"/>
            <person name="Clark A.G."/>
            <person name="Eisen M.B."/>
            <person name="Smith D.R."/>
            <person name="Bergman C.M."/>
            <person name="Oliver B."/>
            <person name="Markow T.A."/>
            <person name="Kaufman T.C."/>
            <person name="Kellis M."/>
            <person name="Gelbart W."/>
            <person name="Iyer V.N."/>
            <person name="Pollard D.A."/>
            <person name="Sackton T.B."/>
            <person name="Larracuente A.M."/>
            <person name="Singh N.D."/>
            <person name="Abad J.P."/>
            <person name="Abt D.N."/>
            <person name="Adryan B."/>
            <person name="Aguade M."/>
            <person name="Akashi H."/>
            <person name="Anderson W.W."/>
            <person name="Aquadro C.F."/>
            <person name="Ardell D.H."/>
            <person name="Arguello R."/>
            <person name="Artieri C.G."/>
            <person name="Barbash D.A."/>
            <person name="Barker D."/>
            <person name="Barsanti P."/>
            <person name="Batterham P."/>
            <person name="Batzoglou S."/>
            <person name="Begun D."/>
            <person name="Bhutkar A."/>
            <person name="Blanco E."/>
            <person name="Bosak S.A."/>
            <person name="Bradley R.K."/>
            <person name="Brand A.D."/>
            <person name="Brent M.R."/>
            <person name="Brooks A.N."/>
            <person name="Brown R.H."/>
            <person name="Butlin R.K."/>
            <person name="Caggese C."/>
            <person name="Calvi B.R."/>
            <person name="Bernardo de Carvalho A."/>
            <person name="Caspi A."/>
            <person name="Castrezana S."/>
            <person name="Celniker S.E."/>
            <person name="Chang J.L."/>
            <person name="Chapple C."/>
            <person name="Chatterji S."/>
            <person name="Chinwalla A."/>
            <person name="Civetta A."/>
            <person name="Clifton S.W."/>
            <person name="Comeron J.M."/>
            <person name="Costello J.C."/>
            <person name="Coyne J.A."/>
            <person name="Daub J."/>
            <person name="David R.G."/>
            <person name="Delcher A.L."/>
            <person name="Delehaunty K."/>
            <person name="Do C.B."/>
            <person name="Ebling H."/>
            <person name="Edwards K."/>
            <person name="Eickbush T."/>
            <person name="Evans J.D."/>
            <person name="Filipski A."/>
            <person name="Findeiss S."/>
            <person name="Freyhult E."/>
            <person name="Fulton L."/>
            <person name="Fulton R."/>
            <person name="Garcia A.C."/>
            <person name="Gardiner A."/>
            <person name="Garfield D.A."/>
            <person name="Garvin B.E."/>
            <person name="Gibson G."/>
            <person name="Gilbert D."/>
            <person name="Gnerre S."/>
            <person name="Godfrey J."/>
            <person name="Good R."/>
            <person name="Gotea V."/>
            <person name="Gravely B."/>
            <person name="Greenberg A.J."/>
            <person name="Griffiths-Jones S."/>
            <person name="Gross S."/>
            <person name="Guigo R."/>
            <person name="Gustafson E.A."/>
            <person name="Haerty W."/>
            <person name="Hahn M.W."/>
            <person name="Halligan D.L."/>
            <person name="Halpern A.L."/>
            <person name="Halter G.M."/>
            <person name="Han M.V."/>
            <person name="Heger A."/>
            <person name="Hillier L."/>
            <person name="Hinrichs A.S."/>
            <person name="Holmes I."/>
            <person name="Hoskins R.A."/>
            <person name="Hubisz M.J."/>
            <person name="Hultmark D."/>
            <person name="Huntley M.A."/>
            <person name="Jaffe D.B."/>
            <person name="Jagadeeshan S."/>
            <person name="Jeck W.R."/>
            <person name="Johnson J."/>
            <person name="Jones C.D."/>
            <person name="Jordan W.C."/>
            <person name="Karpen G.H."/>
            <person name="Kataoka E."/>
            <person name="Keightley P.D."/>
            <person name="Kheradpour P."/>
            <person name="Kirkness E.F."/>
            <person name="Koerich L.B."/>
            <person name="Kristiansen K."/>
            <person name="Kudrna D."/>
            <person name="Kulathinal R.J."/>
            <person name="Kumar S."/>
            <person name="Kwok R."/>
            <person name="Lander E."/>
            <person name="Langley C.H."/>
            <person name="Lapoint R."/>
            <person name="Lazzaro B.P."/>
            <person name="Lee S.J."/>
            <person name="Levesque L."/>
            <person name="Li R."/>
            <person name="Lin C.F."/>
            <person name="Lin M.F."/>
            <person name="Lindblad-Toh K."/>
            <person name="Llopart A."/>
            <person name="Long M."/>
            <person name="Low L."/>
            <person name="Lozovsky E."/>
            <person name="Lu J."/>
            <person name="Luo M."/>
            <person name="Machado C.A."/>
            <person name="Makalowski W."/>
            <person name="Marzo M."/>
            <person name="Matsuda M."/>
            <person name="Matzkin L."/>
            <person name="McAllister B."/>
            <person name="McBride C.S."/>
            <person name="McKernan B."/>
            <person name="McKernan K."/>
            <person name="Mendez-Lago M."/>
            <person name="Minx P."/>
            <person name="Mollenhauer M.U."/>
            <person name="Montooth K."/>
            <person name="Mount S.M."/>
            <person name="Mu X."/>
            <person name="Myers E."/>
            <person name="Negre B."/>
            <person name="Newfeld S."/>
            <person name="Nielsen R."/>
            <person name="Noor M.A."/>
            <person name="O'Grady P."/>
            <person name="Pachter L."/>
            <person name="Papaceit M."/>
            <person name="Parisi M.J."/>
            <person name="Parisi M."/>
            <person name="Parts L."/>
            <person name="Pedersen J.S."/>
            <person name="Pesole G."/>
            <person name="Phillippy A.M."/>
            <person name="Ponting C.P."/>
            <person name="Pop M."/>
            <person name="Porcelli D."/>
            <person name="Powell J.R."/>
            <person name="Prohaska S."/>
            <person name="Pruitt K."/>
            <person name="Puig M."/>
            <person name="Quesneville H."/>
            <person name="Ram K.R."/>
            <person name="Rand D."/>
            <person name="Rasmussen M.D."/>
            <person name="Reed L.K."/>
            <person name="Reenan R."/>
            <person name="Reily A."/>
            <person name="Remington K.A."/>
            <person name="Rieger T.T."/>
            <person name="Ritchie M.G."/>
            <person name="Robin C."/>
            <person name="Rogers Y.H."/>
            <person name="Rohde C."/>
            <person name="Rozas J."/>
            <person name="Rubenfield M.J."/>
            <person name="Ruiz A."/>
            <person name="Russo S."/>
            <person name="Salzberg S.L."/>
            <person name="Sanchez-Gracia A."/>
            <person name="Saranga D.J."/>
            <person name="Sato H."/>
            <person name="Schaeffer S.W."/>
            <person name="Schatz M.C."/>
            <person name="Schlenke T."/>
            <person name="Schwartz R."/>
            <person name="Segarra C."/>
            <person name="Singh R.S."/>
            <person name="Sirot L."/>
            <person name="Sirota M."/>
            <person name="Sisneros N.B."/>
            <person name="Smith C.D."/>
            <person name="Smith T.F."/>
            <person name="Spieth J."/>
            <person name="Stage D.E."/>
            <person name="Stark A."/>
            <person name="Stephan W."/>
            <person name="Strausberg R.L."/>
            <person name="Strempel S."/>
            <person name="Sturgill D."/>
            <person name="Sutton G."/>
            <person name="Sutton G.G."/>
            <person name="Tao W."/>
            <person name="Teichmann S."/>
            <person name="Tobari Y.N."/>
            <person name="Tomimura Y."/>
            <person name="Tsolas J.M."/>
            <person name="Valente V.L."/>
            <person name="Venter E."/>
            <person name="Venter J.C."/>
            <person name="Vicario S."/>
            <person name="Vieira F.G."/>
            <person name="Vilella A.J."/>
            <person name="Villasante A."/>
            <person name="Walenz B."/>
            <person name="Wang J."/>
            <person name="Wasserman M."/>
            <person name="Watts T."/>
            <person name="Wilson D."/>
            <person name="Wilson R.K."/>
            <person name="Wing R.A."/>
            <person name="Wolfner M.F."/>
            <person name="Wong A."/>
            <person name="Wong G.K."/>
            <person name="Wu C.I."/>
            <person name="Wu G."/>
            <person name="Yamamoto D."/>
            <person name="Yang H.P."/>
            <person name="Yang S.P."/>
            <person name="Yorke J.A."/>
            <person name="Yoshida K."/>
            <person name="Zdobnov E."/>
            <person name="Zhang P."/>
            <person name="Zhang Y."/>
            <person name="Zimin A.V."/>
            <person name="Baldwin J."/>
            <person name="Abdouelleil A."/>
            <person name="Abdulkadir J."/>
            <person name="Abebe A."/>
            <person name="Abera B."/>
            <person name="Abreu J."/>
            <person name="Acer S.C."/>
            <person name="Aftuck L."/>
            <person name="Alexander A."/>
            <person name="An P."/>
            <person name="Anderson E."/>
            <person name="Anderson S."/>
            <person name="Arachi H."/>
            <person name="Azer M."/>
            <person name="Bachantsang P."/>
            <person name="Barry A."/>
            <person name="Bayul T."/>
            <person name="Berlin A."/>
            <person name="Bessette D."/>
            <person name="Bloom T."/>
            <person name="Blye J."/>
            <person name="Boguslavskiy L."/>
            <person name="Bonnet C."/>
            <person name="Boukhgalter B."/>
            <person name="Bourzgui I."/>
            <person name="Brown A."/>
            <person name="Cahill P."/>
            <person name="Channer S."/>
            <person name="Cheshatsang Y."/>
            <person name="Chuda L."/>
            <person name="Citroen M."/>
            <person name="Collymore A."/>
            <person name="Cooke P."/>
            <person name="Costello M."/>
            <person name="D'Aco K."/>
            <person name="Daza R."/>
            <person name="De Haan G."/>
            <person name="DeGray S."/>
            <person name="DeMaso C."/>
            <person name="Dhargay N."/>
            <person name="Dooley K."/>
            <person name="Dooley E."/>
            <person name="Doricent M."/>
            <person name="Dorje P."/>
            <person name="Dorjee K."/>
            <person name="Dupes A."/>
            <person name="Elong R."/>
            <person name="Falk J."/>
            <person name="Farina A."/>
            <person name="Faro S."/>
            <person name="Ferguson D."/>
            <person name="Fisher S."/>
            <person name="Foley C.D."/>
            <person name="Franke A."/>
            <person name="Friedrich D."/>
            <person name="Gadbois L."/>
            <person name="Gearin G."/>
            <person name="Gearin C.R."/>
            <person name="Giannoukos G."/>
            <person name="Goode T."/>
            <person name="Graham J."/>
            <person name="Grandbois E."/>
            <person name="Grewal S."/>
            <person name="Gyaltsen K."/>
            <person name="Hafez N."/>
            <person name="Hagos B."/>
            <person name="Hall J."/>
            <person name="Henson C."/>
            <person name="Hollinger A."/>
            <person name="Honan T."/>
            <person name="Huard M.D."/>
            <person name="Hughes L."/>
            <person name="Hurhula B."/>
            <person name="Husby M.E."/>
            <person name="Kamat A."/>
            <person name="Kanga B."/>
            <person name="Kashin S."/>
            <person name="Khazanovich D."/>
            <person name="Kisner P."/>
            <person name="Lance K."/>
            <person name="Lara M."/>
            <person name="Lee W."/>
            <person name="Lennon N."/>
            <person name="Letendre F."/>
            <person name="LeVine R."/>
            <person name="Lipovsky A."/>
            <person name="Liu X."/>
            <person name="Liu J."/>
            <person name="Liu S."/>
            <person name="Lokyitsang T."/>
            <person name="Lokyitsang Y."/>
            <person name="Lubonja R."/>
            <person name="Lui A."/>
            <person name="MacDonald P."/>
            <person name="Magnisalis V."/>
            <person name="Maru K."/>
            <person name="Matthews C."/>
            <person name="McCusker W."/>
            <person name="McDonough S."/>
            <person name="Mehta T."/>
            <person name="Meldrim J."/>
            <person name="Meneus L."/>
            <person name="Mihai O."/>
            <person name="Mihalev A."/>
            <person name="Mihova T."/>
            <person name="Mittelman R."/>
            <person name="Mlenga V."/>
            <person name="Montmayeur A."/>
            <person name="Mulrain L."/>
            <person name="Navidi A."/>
            <person name="Naylor J."/>
            <person name="Negash T."/>
            <person name="Nguyen T."/>
            <person name="Nguyen N."/>
            <person name="Nicol R."/>
            <person name="Norbu C."/>
            <person name="Norbu N."/>
            <person name="Novod N."/>
            <person name="O'Neill B."/>
            <person name="Osman S."/>
            <person name="Markiewicz E."/>
            <person name="Oyono O.L."/>
            <person name="Patti C."/>
            <person name="Phunkhang P."/>
            <person name="Pierre F."/>
            <person name="Priest M."/>
            <person name="Raghuraman S."/>
            <person name="Rege F."/>
            <person name="Reyes R."/>
            <person name="Rise C."/>
            <person name="Rogov P."/>
            <person name="Ross K."/>
            <person name="Ryan E."/>
            <person name="Settipalli S."/>
            <person name="Shea T."/>
            <person name="Sherpa N."/>
            <person name="Shi L."/>
            <person name="Shih D."/>
            <person name="Sparrow T."/>
            <person name="Spaulding J."/>
            <person name="Stalker J."/>
            <person name="Stange-Thomann N."/>
            <person name="Stavropoulos S."/>
            <person name="Stone C."/>
            <person name="Strader C."/>
            <person name="Tesfaye S."/>
            <person name="Thomson T."/>
            <person name="Thoulutsang Y."/>
            <person name="Thoulutsang D."/>
            <person name="Topham K."/>
            <person name="Topping I."/>
            <person name="Tsamla T."/>
            <person name="Vassiliev H."/>
            <person name="Vo A."/>
            <person name="Wangchuk T."/>
            <person name="Wangdi T."/>
            <person name="Weiand M."/>
            <person name="Wilkinson J."/>
            <person name="Wilson A."/>
            <person name="Yadav S."/>
            <person name="Young G."/>
            <person name="Yu Q."/>
            <person name="Zembek L."/>
            <person name="Zhong D."/>
            <person name="Zimmer A."/>
            <person name="Zwirko Z."/>
            <person name="Jaffe D.B."/>
            <person name="Alvarez P."/>
            <person name="Brockman W."/>
            <person name="Butler J."/>
            <person name="Chin C."/>
            <person name="Gnerre S."/>
            <person name="Grabherr M."/>
            <person name="Kleber M."/>
            <person name="Mauceli E."/>
            <person name="MacCallum I."/>
        </authorList>
    </citation>
    <scope>NUCLEOTIDE SEQUENCE [LARGE SCALE GENOMIC DNA]</scope>
    <source>
        <strain evidence="3">Tucson 15010-1051.87</strain>
    </source>
</reference>
<evidence type="ECO:0000313" key="3">
    <source>
        <dbReference type="Proteomes" id="UP000008792"/>
    </source>
</evidence>
<gene>
    <name evidence="2" type="primary">Dvir\GJ26823</name>
    <name evidence="2" type="ORF">Dvir_GJ26823</name>
</gene>
<protein>
    <submittedName>
        <fullName evidence="2">Uncharacterized protein</fullName>
    </submittedName>
</protein>
<feature type="region of interest" description="Disordered" evidence="1">
    <location>
        <begin position="22"/>
        <end position="57"/>
    </location>
</feature>
<proteinExistence type="predicted"/>
<dbReference type="AlphaFoldDB" id="A0A0Q9WIM9"/>
<dbReference type="Proteomes" id="UP000008792">
    <property type="component" value="Unassembled WGS sequence"/>
</dbReference>
<name>A0A0Q9WIM9_DROVI</name>
<dbReference type="InParanoid" id="A0A0Q9WIM9"/>
<dbReference type="STRING" id="7244.A0A0Q9WIM9"/>
<organism evidence="2 3">
    <name type="scientific">Drosophila virilis</name>
    <name type="common">Fruit fly</name>
    <dbReference type="NCBI Taxonomy" id="7244"/>
    <lineage>
        <taxon>Eukaryota</taxon>
        <taxon>Metazoa</taxon>
        <taxon>Ecdysozoa</taxon>
        <taxon>Arthropoda</taxon>
        <taxon>Hexapoda</taxon>
        <taxon>Insecta</taxon>
        <taxon>Pterygota</taxon>
        <taxon>Neoptera</taxon>
        <taxon>Endopterygota</taxon>
        <taxon>Diptera</taxon>
        <taxon>Brachycera</taxon>
        <taxon>Muscomorpha</taxon>
        <taxon>Ephydroidea</taxon>
        <taxon>Drosophilidae</taxon>
        <taxon>Drosophila</taxon>
    </lineage>
</organism>
<sequence length="78" mass="8992">MRLALINAYRRRIKRVNSQPLNEHKTQCPLGPQQQHGGADKSNFPMEPYASSKYGSQVRERKIDRCLKQLQEALKVGK</sequence>
<evidence type="ECO:0000256" key="1">
    <source>
        <dbReference type="SAM" id="MobiDB-lite"/>
    </source>
</evidence>
<accession>A0A0Q9WIM9</accession>
<keyword evidence="3" id="KW-1185">Reference proteome</keyword>